<dbReference type="EMBL" id="KZ345451">
    <property type="protein sequence ID" value="PIO73473.1"/>
    <property type="molecule type" value="Genomic_DNA"/>
</dbReference>
<feature type="compositionally biased region" description="Polar residues" evidence="1">
    <location>
        <begin position="552"/>
        <end position="572"/>
    </location>
</feature>
<evidence type="ECO:0000313" key="3">
    <source>
        <dbReference type="Proteomes" id="UP000230423"/>
    </source>
</evidence>
<protein>
    <submittedName>
        <fullName evidence="2">Uncharacterized protein</fullName>
    </submittedName>
</protein>
<dbReference type="SUPFAM" id="SSF53383">
    <property type="entry name" value="PLP-dependent transferases"/>
    <property type="match status" value="1"/>
</dbReference>
<sequence length="1051" mass="116457">MKEAEVVGEHSHSHRLSHDARSSQDKPLQASQIDMDEIFCTNSTGDNDSSKECNCKACLLTKLSDEERAKFTRQPLERPRIVSTSEEDEQRSRSVNITQPVDISLDEVFAGVDSSTDALGPGDGAGHQARSSIKASGISRMERVSRSEEPASQREVPTPPTAKPRMTVEKVYSSSSSLPYSHIDLDDVFPKEGKTKQTSTGPIPPPRHLHAGDRSSVQHASEENLGRNDQSSLSQSQRTSETQENRHSADWVEKLVKDDSVHMRASPSPPRDSKSSTTAARASHAEEVHAVDGTFSHKTAPNHLEKQARSIETSDTEVRSQAANRRPSGKHTESPTTQSSEEWLNSLVGVSEKPTENKSVEQRFPTDSGAVETATTSTEGNHKQETQDSMNEKATNRKPDQSVDKNKQEHFNTTTVMETQNLVEMDARQNFENEEHLSPKDYVSKAYAQRLSQLKMELGITEEEAKEIADNAGASSTKVTETSEKSAVDPVQAMFYTEEPPQIIDRNRSYEKSISDEALIDAMFSEVLDGEASERTSVGADSTSRKIALQETQDTSNLSGSKTKLSKSQSLDNWYDQPPVHDDEEDVKDYVSDLLSQSMSEAIFSASMKLERKPSTGKKGMLITDTSFDRKLIQKLKSESVEEEGDQDDADKNTREREEKKKSTNADVDQENQGEDPILKAVFTASIDNPQFMESVISYPSSVHSPKYTSSTLTTPGTAKTKDDADVFFASEPTPAQANDVDGTYVSSASVMMNDTHSSSEGDFDDDHIIKLVFSELPDTAKRSTSRTVDSTRTRPPNMETMEEAMEESCQTPNSSVDSECFDVDGRSTPRMDHGKSDQEMLEIEVFSDHFHIKGSYSLIINKDDPLGTLLDELHAKGTNSLDYSINPRLRRLLFQCLHEKSHDLARGSELISSRAKNLLTDEDPSHDVDQVMSRNRFDVDKNPKGNINFCTAENNVCSEELMAQLQTKGFSPTEAHLIHYPPAGGHSSTKRALCRYMAEFMSATVTEEELVVLPSSTSAYDMLCHCTCEASGMLHTLTAHFGLTVITFYR</sequence>
<feature type="compositionally biased region" description="Basic and acidic residues" evidence="1">
    <location>
        <begin position="67"/>
        <end position="80"/>
    </location>
</feature>
<keyword evidence="3" id="KW-1185">Reference proteome</keyword>
<feature type="compositionally biased region" description="Polar residues" evidence="1">
    <location>
        <begin position="227"/>
        <end position="240"/>
    </location>
</feature>
<feature type="region of interest" description="Disordered" evidence="1">
    <location>
        <begin position="552"/>
        <end position="584"/>
    </location>
</feature>
<feature type="compositionally biased region" description="Basic and acidic residues" evidence="1">
    <location>
        <begin position="380"/>
        <end position="410"/>
    </location>
</feature>
<feature type="region of interest" description="Disordered" evidence="1">
    <location>
        <begin position="636"/>
        <end position="677"/>
    </location>
</feature>
<feature type="compositionally biased region" description="Basic and acidic residues" evidence="1">
    <location>
        <begin position="183"/>
        <end position="195"/>
    </location>
</feature>
<proteinExistence type="predicted"/>
<gene>
    <name evidence="2" type="ORF">TELCIR_04552</name>
</gene>
<dbReference type="AlphaFoldDB" id="A0A2G9UTI3"/>
<feature type="region of interest" description="Disordered" evidence="1">
    <location>
        <begin position="114"/>
        <end position="420"/>
    </location>
</feature>
<name>A0A2G9UTI3_TELCI</name>
<evidence type="ECO:0000256" key="1">
    <source>
        <dbReference type="SAM" id="MobiDB-lite"/>
    </source>
</evidence>
<feature type="region of interest" description="Disordered" evidence="1">
    <location>
        <begin position="1"/>
        <end position="30"/>
    </location>
</feature>
<organism evidence="2 3">
    <name type="scientific">Teladorsagia circumcincta</name>
    <name type="common">Brown stomach worm</name>
    <name type="synonym">Ostertagia circumcincta</name>
    <dbReference type="NCBI Taxonomy" id="45464"/>
    <lineage>
        <taxon>Eukaryota</taxon>
        <taxon>Metazoa</taxon>
        <taxon>Ecdysozoa</taxon>
        <taxon>Nematoda</taxon>
        <taxon>Chromadorea</taxon>
        <taxon>Rhabditida</taxon>
        <taxon>Rhabditina</taxon>
        <taxon>Rhabditomorpha</taxon>
        <taxon>Strongyloidea</taxon>
        <taxon>Trichostrongylidae</taxon>
        <taxon>Teladorsagia</taxon>
    </lineage>
</organism>
<reference evidence="2 3" key="1">
    <citation type="submission" date="2015-09" db="EMBL/GenBank/DDBJ databases">
        <title>Draft genome of the parasitic nematode Teladorsagia circumcincta isolate WARC Sus (inbred).</title>
        <authorList>
            <person name="Mitreva M."/>
        </authorList>
    </citation>
    <scope>NUCLEOTIDE SEQUENCE [LARGE SCALE GENOMIC DNA]</scope>
    <source>
        <strain evidence="2 3">S</strain>
    </source>
</reference>
<feature type="region of interest" description="Disordered" evidence="1">
    <location>
        <begin position="469"/>
        <end position="496"/>
    </location>
</feature>
<dbReference type="Proteomes" id="UP000230423">
    <property type="component" value="Unassembled WGS sequence"/>
</dbReference>
<dbReference type="OrthoDB" id="5832950at2759"/>
<accession>A0A2G9UTI3</accession>
<feature type="region of interest" description="Disordered" evidence="1">
    <location>
        <begin position="67"/>
        <end position="99"/>
    </location>
</feature>
<feature type="compositionally biased region" description="Basic and acidic residues" evidence="1">
    <location>
        <begin position="1"/>
        <end position="24"/>
    </location>
</feature>
<dbReference type="InterPro" id="IPR015424">
    <property type="entry name" value="PyrdxlP-dep_Trfase"/>
</dbReference>
<feature type="compositionally biased region" description="Polar residues" evidence="1">
    <location>
        <begin position="411"/>
        <end position="420"/>
    </location>
</feature>
<evidence type="ECO:0000313" key="2">
    <source>
        <dbReference type="EMBL" id="PIO73473.1"/>
    </source>
</evidence>
<feature type="compositionally biased region" description="Basic and acidic residues" evidence="1">
    <location>
        <begin position="241"/>
        <end position="262"/>
    </location>
</feature>
<feature type="compositionally biased region" description="Polar residues" evidence="1">
    <location>
        <begin position="334"/>
        <end position="343"/>
    </location>
</feature>
<feature type="compositionally biased region" description="Basic and acidic residues" evidence="1">
    <location>
        <begin position="140"/>
        <end position="152"/>
    </location>
</feature>
<feature type="compositionally biased region" description="Basic and acidic residues" evidence="1">
    <location>
        <begin position="650"/>
        <end position="664"/>
    </location>
</feature>